<dbReference type="EMBL" id="JBBXJM010000007">
    <property type="protein sequence ID" value="KAL1405238.1"/>
    <property type="molecule type" value="Genomic_DNA"/>
</dbReference>
<dbReference type="RefSeq" id="XP_069205182.1">
    <property type="nucleotide sequence ID" value="XM_069357245.1"/>
</dbReference>
<dbReference type="GeneID" id="95989907"/>
<dbReference type="Gene3D" id="2.30.38.10">
    <property type="entry name" value="Luciferase, Domain 3"/>
    <property type="match status" value="1"/>
</dbReference>
<reference evidence="5 6" key="1">
    <citation type="submission" date="2023-08" db="EMBL/GenBank/DDBJ databases">
        <title>Annotated Genome Sequence of Vanrija albida AlHP1.</title>
        <authorList>
            <person name="Herzog R."/>
        </authorList>
    </citation>
    <scope>NUCLEOTIDE SEQUENCE [LARGE SCALE GENOMIC DNA]</scope>
    <source>
        <strain evidence="5 6">AlHP1</strain>
    </source>
</reference>
<keyword evidence="6" id="KW-1185">Reference proteome</keyword>
<feature type="domain" description="AMP-binding enzyme C-terminal" evidence="4">
    <location>
        <begin position="453"/>
        <end position="535"/>
    </location>
</feature>
<evidence type="ECO:0000256" key="1">
    <source>
        <dbReference type="ARBA" id="ARBA00006432"/>
    </source>
</evidence>
<dbReference type="PANTHER" id="PTHR24096:SF149">
    <property type="entry name" value="AMP-BINDING DOMAIN-CONTAINING PROTEIN-RELATED"/>
    <property type="match status" value="1"/>
</dbReference>
<dbReference type="SUPFAM" id="SSF56801">
    <property type="entry name" value="Acetyl-CoA synthetase-like"/>
    <property type="match status" value="1"/>
</dbReference>
<dbReference type="CDD" id="cd05911">
    <property type="entry name" value="Firefly_Luc_like"/>
    <property type="match status" value="1"/>
</dbReference>
<dbReference type="InterPro" id="IPR000873">
    <property type="entry name" value="AMP-dep_synth/lig_dom"/>
</dbReference>
<dbReference type="Proteomes" id="UP001565368">
    <property type="component" value="Unassembled WGS sequence"/>
</dbReference>
<feature type="domain" description="AMP-dependent synthetase/ligase" evidence="3">
    <location>
        <begin position="39"/>
        <end position="402"/>
    </location>
</feature>
<evidence type="ECO:0008006" key="7">
    <source>
        <dbReference type="Google" id="ProtNLM"/>
    </source>
</evidence>
<evidence type="ECO:0000313" key="5">
    <source>
        <dbReference type="EMBL" id="KAL1405238.1"/>
    </source>
</evidence>
<evidence type="ECO:0000256" key="2">
    <source>
        <dbReference type="ARBA" id="ARBA00022598"/>
    </source>
</evidence>
<protein>
    <recommendedName>
        <fullName evidence="7">AMP binding protein</fullName>
    </recommendedName>
</protein>
<dbReference type="PANTHER" id="PTHR24096">
    <property type="entry name" value="LONG-CHAIN-FATTY-ACID--COA LIGASE"/>
    <property type="match status" value="1"/>
</dbReference>
<evidence type="ECO:0000259" key="4">
    <source>
        <dbReference type="Pfam" id="PF13193"/>
    </source>
</evidence>
<sequence>MPVHTIYTSDLPRPHLPRQSFFSYISPGAPTDSPLAQYDPSLPAYVDGLTGRTITRGAVHDGALRLAGGLKALGVRRGDTACVWGPNSVEWAQAAFGVLAAGVVLSPANAAYEPHEIAHQVNDSNASVLIIDPSLLPKLETARQHFERNFPSSRILLLAETSAKPPGSPFKTIYEAYAAPVAPERFDGEDAHAVAVMCYSSGTTGLPKGVETTHYNLTSQFQGLPGTYVPLESGKDSLLGILPLSHVYGFVFILFQPFSVGVPAVLLPRFVELDVLKAIERYKISYTLLVPPIIIVLLNSTNVDKYDLSSLNKLTCAAAPLSAELGQAFERRFPNIKMPEGYGMTETSPTVTTSSPTSLVRGSVGKLLPIWEARLVNDGVDAPLGERGELWVRGPCVMKGYHNNPSATASSITPDGWFKTGDVLTRSDDGWFRVVDRVKELIKYKGFQVPPAELEGLLLQHPKVADSGVVGVYDESQATELPRAYIVPKSHIKPDEHHGLVTEVSEWIAQRVAGHKKLRGGVIAIDAIPKSPSGKILRKDLRKRAEHEWKANPVKPKARL</sequence>
<dbReference type="Pfam" id="PF13193">
    <property type="entry name" value="AMP-binding_C"/>
    <property type="match status" value="1"/>
</dbReference>
<dbReference type="Gene3D" id="3.40.50.980">
    <property type="match status" value="2"/>
</dbReference>
<dbReference type="InterPro" id="IPR025110">
    <property type="entry name" value="AMP-bd_C"/>
</dbReference>
<evidence type="ECO:0000313" key="6">
    <source>
        <dbReference type="Proteomes" id="UP001565368"/>
    </source>
</evidence>
<comment type="similarity">
    <text evidence="1">Belongs to the ATP-dependent AMP-binding enzyme family.</text>
</comment>
<proteinExistence type="inferred from homology"/>
<keyword evidence="2" id="KW-0436">Ligase</keyword>
<dbReference type="InterPro" id="IPR045851">
    <property type="entry name" value="AMP-bd_C_sf"/>
</dbReference>
<dbReference type="Gene3D" id="3.30.300.30">
    <property type="match status" value="1"/>
</dbReference>
<dbReference type="PROSITE" id="PS00455">
    <property type="entry name" value="AMP_BINDING"/>
    <property type="match status" value="1"/>
</dbReference>
<evidence type="ECO:0000259" key="3">
    <source>
        <dbReference type="Pfam" id="PF00501"/>
    </source>
</evidence>
<organism evidence="5 6">
    <name type="scientific">Vanrija albida</name>
    <dbReference type="NCBI Taxonomy" id="181172"/>
    <lineage>
        <taxon>Eukaryota</taxon>
        <taxon>Fungi</taxon>
        <taxon>Dikarya</taxon>
        <taxon>Basidiomycota</taxon>
        <taxon>Agaricomycotina</taxon>
        <taxon>Tremellomycetes</taxon>
        <taxon>Trichosporonales</taxon>
        <taxon>Trichosporonaceae</taxon>
        <taxon>Vanrija</taxon>
    </lineage>
</organism>
<gene>
    <name evidence="5" type="ORF">Q8F55_008864</name>
</gene>
<accession>A0ABR3PS15</accession>
<name>A0ABR3PS15_9TREE</name>
<dbReference type="Pfam" id="PF00501">
    <property type="entry name" value="AMP-binding"/>
    <property type="match status" value="1"/>
</dbReference>
<comment type="caution">
    <text evidence="5">The sequence shown here is derived from an EMBL/GenBank/DDBJ whole genome shotgun (WGS) entry which is preliminary data.</text>
</comment>
<dbReference type="InterPro" id="IPR020845">
    <property type="entry name" value="AMP-binding_CS"/>
</dbReference>